<keyword evidence="8 10" id="KW-0411">Iron-sulfur</keyword>
<dbReference type="RefSeq" id="WP_405337283.1">
    <property type="nucleotide sequence ID" value="NZ_JBANFI010000002.1"/>
</dbReference>
<dbReference type="Pfam" id="PF06969">
    <property type="entry name" value="HemN_C"/>
    <property type="match status" value="1"/>
</dbReference>
<evidence type="ECO:0000256" key="8">
    <source>
        <dbReference type="ARBA" id="ARBA00023014"/>
    </source>
</evidence>
<keyword evidence="5 10" id="KW-0949">S-adenosyl-L-methionine</keyword>
<name>A0ABW8PW67_9GAMM</name>
<dbReference type="CDD" id="cd01335">
    <property type="entry name" value="Radical_SAM"/>
    <property type="match status" value="1"/>
</dbReference>
<keyword evidence="4 10" id="KW-0349">Heme</keyword>
<reference evidence="12 13" key="1">
    <citation type="submission" date="2024-02" db="EMBL/GenBank/DDBJ databases">
        <title>Marinospirillum sp. MEB 164 isolated from Lonar lake sediment.</title>
        <authorList>
            <person name="Joshi A."/>
            <person name="Thite S."/>
        </authorList>
    </citation>
    <scope>NUCLEOTIDE SEQUENCE [LARGE SCALE GENOMIC DNA]</scope>
    <source>
        <strain evidence="12 13">MEB164</strain>
    </source>
</reference>
<comment type="caution">
    <text evidence="12">The sequence shown here is derived from an EMBL/GenBank/DDBJ whole genome shotgun (WGS) entry which is preliminary data.</text>
</comment>
<dbReference type="InterPro" id="IPR010723">
    <property type="entry name" value="HemN_C"/>
</dbReference>
<dbReference type="InterPro" id="IPR013785">
    <property type="entry name" value="Aldolase_TIM"/>
</dbReference>
<dbReference type="InterPro" id="IPR004559">
    <property type="entry name" value="HemW-like"/>
</dbReference>
<evidence type="ECO:0000256" key="1">
    <source>
        <dbReference type="ARBA" id="ARBA00001966"/>
    </source>
</evidence>
<comment type="similarity">
    <text evidence="2">Belongs to the anaerobic coproporphyrinogen-III oxidase family. HemW subfamily.</text>
</comment>
<dbReference type="InterPro" id="IPR007197">
    <property type="entry name" value="rSAM"/>
</dbReference>
<dbReference type="InterPro" id="IPR058240">
    <property type="entry name" value="rSAM_sf"/>
</dbReference>
<keyword evidence="7 10" id="KW-0408">Iron</keyword>
<dbReference type="SFLD" id="SFLDG01065">
    <property type="entry name" value="anaerobic_coproporphyrinogen-I"/>
    <property type="match status" value="2"/>
</dbReference>
<gene>
    <name evidence="12" type="primary">hemW</name>
    <name evidence="12" type="ORF">V6U78_03575</name>
</gene>
<keyword evidence="6 10" id="KW-0479">Metal-binding</keyword>
<sequence>MHLPPLSLYIHLPWCVRKCPYCDFNSHQLKTNTSGLPSLSAELEANYVAALLADLAADLRAWPELIERPVMSVFFGGGTPSLMSPAGYARLFDGLERQLTFDADCEVTLEANPSSVEQARFEGYRAAGINRLSIGVQSFQQRQLALLGRVHSSAQAYEAIAAAHQAGFDRVNIDLMHGLPEQSPEGALDDLRTALSLAPSHLSWYQLTLEPNTVFYRQPPVLPEEDILVEIQDAGQALILEAGYQHYEVSAYAKPGQQARHNLNYWTFGDYLGLGAGAHGKLSRWDDQAAGGLMIERRWKTRQPEAYLARHQSSNNLSTILAKDEQGFLAGTEQLSAAQRPIEFMLNALRLAEGVPAALYQARTGLSAQDLSPILDALRARELWTTDPERLACSPLGWRFLNTVLEPFFQD</sequence>
<accession>A0ABW8PW67</accession>
<evidence type="ECO:0000256" key="5">
    <source>
        <dbReference type="ARBA" id="ARBA00022691"/>
    </source>
</evidence>
<dbReference type="NCBIfam" id="TIGR00539">
    <property type="entry name" value="hemN_rel"/>
    <property type="match status" value="1"/>
</dbReference>
<dbReference type="SFLD" id="SFLDS00029">
    <property type="entry name" value="Radical_SAM"/>
    <property type="match status" value="2"/>
</dbReference>
<dbReference type="PANTHER" id="PTHR13932:SF5">
    <property type="entry name" value="RADICAL S-ADENOSYL METHIONINE DOMAIN-CONTAINING PROTEIN 1, MITOCHONDRIAL"/>
    <property type="match status" value="1"/>
</dbReference>
<dbReference type="SFLD" id="SFLDF00288">
    <property type="entry name" value="HemN-like__clustered_with_nucl"/>
    <property type="match status" value="1"/>
</dbReference>
<dbReference type="PROSITE" id="PS51918">
    <property type="entry name" value="RADICAL_SAM"/>
    <property type="match status" value="1"/>
</dbReference>
<dbReference type="Pfam" id="PF04055">
    <property type="entry name" value="Radical_SAM"/>
    <property type="match status" value="1"/>
</dbReference>
<dbReference type="Proteomes" id="UP001621714">
    <property type="component" value="Unassembled WGS sequence"/>
</dbReference>
<dbReference type="PANTHER" id="PTHR13932">
    <property type="entry name" value="COPROPORPHYRINIGEN III OXIDASE"/>
    <property type="match status" value="1"/>
</dbReference>
<proteinExistence type="inferred from homology"/>
<organism evidence="12 13">
    <name type="scientific">Marinospirillum alkalitolerans</name>
    <dbReference type="NCBI Taxonomy" id="3123374"/>
    <lineage>
        <taxon>Bacteria</taxon>
        <taxon>Pseudomonadati</taxon>
        <taxon>Pseudomonadota</taxon>
        <taxon>Gammaproteobacteria</taxon>
        <taxon>Oceanospirillales</taxon>
        <taxon>Oceanospirillaceae</taxon>
        <taxon>Marinospirillum</taxon>
    </lineage>
</organism>
<evidence type="ECO:0000256" key="4">
    <source>
        <dbReference type="ARBA" id="ARBA00022617"/>
    </source>
</evidence>
<keyword evidence="10" id="KW-0004">4Fe-4S</keyword>
<keyword evidence="10" id="KW-0963">Cytoplasm</keyword>
<feature type="domain" description="Radical SAM core" evidence="11">
    <location>
        <begin position="1"/>
        <end position="245"/>
    </location>
</feature>
<dbReference type="InterPro" id="IPR006638">
    <property type="entry name" value="Elp3/MiaA/NifB-like_rSAM"/>
</dbReference>
<keyword evidence="9 10" id="KW-0143">Chaperone</keyword>
<dbReference type="InterPro" id="IPR034505">
    <property type="entry name" value="Coproporphyrinogen-III_oxidase"/>
</dbReference>
<evidence type="ECO:0000259" key="11">
    <source>
        <dbReference type="PROSITE" id="PS51918"/>
    </source>
</evidence>
<keyword evidence="13" id="KW-1185">Reference proteome</keyword>
<comment type="function">
    <text evidence="10">Probably acts as a heme chaperone, transferring heme to an unknown acceptor. Binds one molecule of heme per monomer, possibly covalently. Binds 1 [4Fe-4S] cluster. The cluster is coordinated with 3 cysteines and an exchangeable S-adenosyl-L-methionine.</text>
</comment>
<evidence type="ECO:0000313" key="13">
    <source>
        <dbReference type="Proteomes" id="UP001621714"/>
    </source>
</evidence>
<protein>
    <recommendedName>
        <fullName evidence="3 10">Heme chaperone HemW</fullName>
    </recommendedName>
</protein>
<evidence type="ECO:0000313" key="12">
    <source>
        <dbReference type="EMBL" id="MFK7160114.1"/>
    </source>
</evidence>
<dbReference type="SUPFAM" id="SSF102114">
    <property type="entry name" value="Radical SAM enzymes"/>
    <property type="match status" value="1"/>
</dbReference>
<comment type="cofactor">
    <cofactor evidence="1">
        <name>[4Fe-4S] cluster</name>
        <dbReference type="ChEBI" id="CHEBI:49883"/>
    </cofactor>
</comment>
<dbReference type="Gene3D" id="3.20.20.70">
    <property type="entry name" value="Aldolase class I"/>
    <property type="match status" value="1"/>
</dbReference>
<evidence type="ECO:0000256" key="7">
    <source>
        <dbReference type="ARBA" id="ARBA00023004"/>
    </source>
</evidence>
<evidence type="ECO:0000256" key="2">
    <source>
        <dbReference type="ARBA" id="ARBA00006100"/>
    </source>
</evidence>
<comment type="subcellular location">
    <subcellularLocation>
        <location evidence="10">Cytoplasm</location>
    </subcellularLocation>
</comment>
<dbReference type="EMBL" id="JBANFI010000002">
    <property type="protein sequence ID" value="MFK7160114.1"/>
    <property type="molecule type" value="Genomic_DNA"/>
</dbReference>
<evidence type="ECO:0000256" key="3">
    <source>
        <dbReference type="ARBA" id="ARBA00017228"/>
    </source>
</evidence>
<evidence type="ECO:0000256" key="9">
    <source>
        <dbReference type="ARBA" id="ARBA00023186"/>
    </source>
</evidence>
<evidence type="ECO:0000256" key="10">
    <source>
        <dbReference type="RuleBase" id="RU364116"/>
    </source>
</evidence>
<dbReference type="SMART" id="SM00729">
    <property type="entry name" value="Elp3"/>
    <property type="match status" value="1"/>
</dbReference>
<dbReference type="SFLD" id="SFLDF00562">
    <property type="entry name" value="HemN-like__clustered_with_heat"/>
    <property type="match status" value="1"/>
</dbReference>
<evidence type="ECO:0000256" key="6">
    <source>
        <dbReference type="ARBA" id="ARBA00022723"/>
    </source>
</evidence>